<dbReference type="AlphaFoldDB" id="A0AAD1C1S1"/>
<reference evidence="2 3" key="2">
    <citation type="journal article" date="2017" name="Int. J. Syst. Evol. Microbiol.">
        <title>Pseudomonas furukawaii sp. nov., a polychlorinated biphenyl-degrading bacterium isolated from biphenyl-contaminated soil in Japan.</title>
        <authorList>
            <person name="Kimura N."/>
            <person name="Watanabe T."/>
            <person name="Suenaga H."/>
            <person name="Fujihara H."/>
            <person name="Futagami T."/>
            <person name="Goto M."/>
            <person name="Hanada S."/>
            <person name="Hirose J."/>
        </authorList>
    </citation>
    <scope>NUCLEOTIDE SEQUENCE [LARGE SCALE GENOMIC DNA]</scope>
    <source>
        <strain evidence="3">DSM 10086 / NBRC 110670 / KF707</strain>
    </source>
</reference>
<keyword evidence="3" id="KW-1185">Reference proteome</keyword>
<dbReference type="RefSeq" id="WP_003447847.1">
    <property type="nucleotide sequence ID" value="NZ_AJMR01000001.1"/>
</dbReference>
<proteinExistence type="predicted"/>
<gene>
    <name evidence="2" type="ORF">KF707C_36200</name>
</gene>
<sequence>MGLPIRGSISAMPRRQRGAVLVLVTVALLAILAMGALAMDGGHLLLNKARLQNAVDAAALSGAKTLSKALDDPDAYLAAAADARQTFENNALAAGNSELSVAMTAAGGKNGFVVVEFSASVYGAFVPTPAPGSDVRYVRVSVPDFPLTGFLWGVLQALGDGAAPDKAVAAIATAGPSPTAAPCDLSPLVVCGVEQAGTYHGYQFGDLEVLKTAANDESLANGNYQLLDFGNGAKTVGELLAGGGTLCPEVGEKVPTKPGNTVGQAISGLNTRMNEYDGSFKNTEDDYPPDLVVGYDKVGKDPALSLDANGVIVHGASKKSAGVPVSADSNGNLSYTDPATSATVPLLDYNDWKDASSACLQGQGSCTDGGVFERRILKIVVGDCTGLKGGATQVPVLGFGCFFLVQPGIHTGGDAQIFGQFVEECEGDGVAGPTPEDDQGPMIIQLYKTFLENGSTPSKDS</sequence>
<dbReference type="InterPro" id="IPR028087">
    <property type="entry name" value="Tad_N"/>
</dbReference>
<evidence type="ECO:0000259" key="1">
    <source>
        <dbReference type="Pfam" id="PF13400"/>
    </source>
</evidence>
<evidence type="ECO:0000313" key="2">
    <source>
        <dbReference type="EMBL" id="BAU75308.1"/>
    </source>
</evidence>
<reference evidence="3" key="1">
    <citation type="submission" date="2015-05" db="EMBL/GenBank/DDBJ databases">
        <title>Draft genome sequencing of a biphenyl-degrading bacterium, Pseudomonas balearica KF707 (=NBRC110670).</title>
        <authorList>
            <person name="Kimura N."/>
            <person name="Hirose J."/>
            <person name="Watanabe T."/>
            <person name="Suenaga H."/>
            <person name="Fujihara H."/>
            <person name="Noguchi M."/>
            <person name="Hashimoto M."/>
            <person name="Shimodaira J."/>
            <person name="Tsuchikane K."/>
            <person name="Hosoyama A."/>
            <person name="Yamazoe A."/>
            <person name="Fujita N."/>
            <person name="Furukawa K."/>
        </authorList>
    </citation>
    <scope>NUCLEOTIDE SEQUENCE [LARGE SCALE GENOMIC DNA]</scope>
    <source>
        <strain evidence="3">DSM 10086 / NBRC 110670 / KF707</strain>
    </source>
</reference>
<name>A0AAD1C1S1_METFU</name>
<organism evidence="2 3">
    <name type="scientific">Metapseudomonas furukawaii</name>
    <name type="common">Pseudomonas furukawaii</name>
    <dbReference type="NCBI Taxonomy" id="1149133"/>
    <lineage>
        <taxon>Bacteria</taxon>
        <taxon>Pseudomonadati</taxon>
        <taxon>Pseudomonadota</taxon>
        <taxon>Gammaproteobacteria</taxon>
        <taxon>Pseudomonadales</taxon>
        <taxon>Pseudomonadaceae</taxon>
        <taxon>Metapseudomonas</taxon>
    </lineage>
</organism>
<evidence type="ECO:0000313" key="3">
    <source>
        <dbReference type="Proteomes" id="UP000218554"/>
    </source>
</evidence>
<dbReference type="Proteomes" id="UP000218554">
    <property type="component" value="Chromosome"/>
</dbReference>
<dbReference type="EMBL" id="AP014862">
    <property type="protein sequence ID" value="BAU75308.1"/>
    <property type="molecule type" value="Genomic_DNA"/>
</dbReference>
<feature type="domain" description="Putative Flp pilus-assembly TadG-like N-terminal" evidence="1">
    <location>
        <begin position="18"/>
        <end position="63"/>
    </location>
</feature>
<protein>
    <submittedName>
        <fullName evidence="2">von Willebrand factor type A domain protein</fullName>
    </submittedName>
</protein>
<dbReference type="KEGG" id="pfuw:KF707C_36200"/>
<accession>A0AAD1C1S1</accession>
<dbReference type="Pfam" id="PF13400">
    <property type="entry name" value="Tad"/>
    <property type="match status" value="1"/>
</dbReference>